<name>A0ABV0NAW5_9TELE</name>
<dbReference type="Proteomes" id="UP001476798">
    <property type="component" value="Unassembled WGS sequence"/>
</dbReference>
<keyword evidence="2" id="KW-1185">Reference proteome</keyword>
<dbReference type="EMBL" id="JAHRIO010030715">
    <property type="protein sequence ID" value="MEQ2168191.1"/>
    <property type="molecule type" value="Genomic_DNA"/>
</dbReference>
<accession>A0ABV0NAW5</accession>
<feature type="non-terminal residue" evidence="1">
    <location>
        <position position="1"/>
    </location>
</feature>
<protein>
    <submittedName>
        <fullName evidence="1">Uncharacterized protein</fullName>
    </submittedName>
</protein>
<reference evidence="1 2" key="1">
    <citation type="submission" date="2021-06" db="EMBL/GenBank/DDBJ databases">
        <authorList>
            <person name="Palmer J.M."/>
        </authorList>
    </citation>
    <scope>NUCLEOTIDE SEQUENCE [LARGE SCALE GENOMIC DNA]</scope>
    <source>
        <strain evidence="1 2">GA_2019</strain>
        <tissue evidence="1">Muscle</tissue>
    </source>
</reference>
<organism evidence="1 2">
    <name type="scientific">Goodea atripinnis</name>
    <dbReference type="NCBI Taxonomy" id="208336"/>
    <lineage>
        <taxon>Eukaryota</taxon>
        <taxon>Metazoa</taxon>
        <taxon>Chordata</taxon>
        <taxon>Craniata</taxon>
        <taxon>Vertebrata</taxon>
        <taxon>Euteleostomi</taxon>
        <taxon>Actinopterygii</taxon>
        <taxon>Neopterygii</taxon>
        <taxon>Teleostei</taxon>
        <taxon>Neoteleostei</taxon>
        <taxon>Acanthomorphata</taxon>
        <taxon>Ovalentaria</taxon>
        <taxon>Atherinomorphae</taxon>
        <taxon>Cyprinodontiformes</taxon>
        <taxon>Goodeidae</taxon>
        <taxon>Goodea</taxon>
    </lineage>
</organism>
<gene>
    <name evidence="1" type="ORF">GOODEAATRI_011738</name>
</gene>
<sequence>LRPAYPQIKFYLFFVDAGSYRAIPWNEFFVYDARWLVFINSPRLSPPVVVPPRLTVPRLESTRSRP</sequence>
<evidence type="ECO:0000313" key="1">
    <source>
        <dbReference type="EMBL" id="MEQ2168191.1"/>
    </source>
</evidence>
<proteinExistence type="predicted"/>
<evidence type="ECO:0000313" key="2">
    <source>
        <dbReference type="Proteomes" id="UP001476798"/>
    </source>
</evidence>
<comment type="caution">
    <text evidence="1">The sequence shown here is derived from an EMBL/GenBank/DDBJ whole genome shotgun (WGS) entry which is preliminary data.</text>
</comment>